<protein>
    <recommendedName>
        <fullName evidence="5">Sporulation protein</fullName>
    </recommendedName>
</protein>
<reference evidence="3" key="1">
    <citation type="submission" date="2022-06" db="EMBL/GenBank/DDBJ databases">
        <title>Aquibacillus sp. a new bacterium isolated from soil saline samples.</title>
        <authorList>
            <person name="Galisteo C."/>
            <person name="De La Haba R."/>
            <person name="Sanchez-Porro C."/>
            <person name="Ventosa A."/>
        </authorList>
    </citation>
    <scope>NUCLEOTIDE SEQUENCE</scope>
    <source>
        <strain evidence="3">3ASR75-54</strain>
    </source>
</reference>
<dbReference type="RefSeq" id="WP_272445564.1">
    <property type="nucleotide sequence ID" value="NZ_JAMQKC010000003.1"/>
</dbReference>
<organism evidence="3 4">
    <name type="scientific">Aquibacillus salsiterrae</name>
    <dbReference type="NCBI Taxonomy" id="2950439"/>
    <lineage>
        <taxon>Bacteria</taxon>
        <taxon>Bacillati</taxon>
        <taxon>Bacillota</taxon>
        <taxon>Bacilli</taxon>
        <taxon>Bacillales</taxon>
        <taxon>Bacillaceae</taxon>
        <taxon>Aquibacillus</taxon>
    </lineage>
</organism>
<feature type="coiled-coil region" evidence="1">
    <location>
        <begin position="124"/>
        <end position="151"/>
    </location>
</feature>
<evidence type="ECO:0000256" key="2">
    <source>
        <dbReference type="SAM" id="SignalP"/>
    </source>
</evidence>
<keyword evidence="1" id="KW-0175">Coiled coil</keyword>
<dbReference type="Proteomes" id="UP001145069">
    <property type="component" value="Unassembled WGS sequence"/>
</dbReference>
<feature type="signal peptide" evidence="2">
    <location>
        <begin position="1"/>
        <end position="19"/>
    </location>
</feature>
<feature type="chain" id="PRO_5040847653" description="Sporulation protein" evidence="2">
    <location>
        <begin position="20"/>
        <end position="156"/>
    </location>
</feature>
<keyword evidence="2" id="KW-0732">Signal</keyword>
<dbReference type="PROSITE" id="PS51257">
    <property type="entry name" value="PROKAR_LIPOPROTEIN"/>
    <property type="match status" value="1"/>
</dbReference>
<keyword evidence="4" id="KW-1185">Reference proteome</keyword>
<accession>A0A9X3WBZ3</accession>
<sequence length="156" mass="17909">MKHFFIGLLALSFSFMTLSGCTSNEEDNRLSLRGPTEDITKISNPSTPDQSLTNKAKELLRTQDEVTAVRGINIDNQLVLAINVKQINQFTERKLEKKLKKELENIYEGVTVDVSSDQKIFIELDKLEKKLQNTTYDKQQLQKQYNDIKNLIDDEA</sequence>
<evidence type="ECO:0008006" key="5">
    <source>
        <dbReference type="Google" id="ProtNLM"/>
    </source>
</evidence>
<evidence type="ECO:0000256" key="1">
    <source>
        <dbReference type="SAM" id="Coils"/>
    </source>
</evidence>
<evidence type="ECO:0000313" key="3">
    <source>
        <dbReference type="EMBL" id="MDC3416562.1"/>
    </source>
</evidence>
<proteinExistence type="predicted"/>
<evidence type="ECO:0000313" key="4">
    <source>
        <dbReference type="Proteomes" id="UP001145069"/>
    </source>
</evidence>
<dbReference type="AlphaFoldDB" id="A0A9X3WBZ3"/>
<gene>
    <name evidence="3" type="ORF">NC799_06485</name>
</gene>
<comment type="caution">
    <text evidence="3">The sequence shown here is derived from an EMBL/GenBank/DDBJ whole genome shotgun (WGS) entry which is preliminary data.</text>
</comment>
<dbReference type="EMBL" id="JAMQKC010000003">
    <property type="protein sequence ID" value="MDC3416562.1"/>
    <property type="molecule type" value="Genomic_DNA"/>
</dbReference>
<name>A0A9X3WBZ3_9BACI</name>